<evidence type="ECO:0000313" key="2">
    <source>
        <dbReference type="EMBL" id="ACT96102.1"/>
    </source>
</evidence>
<gene>
    <name evidence="2" type="ordered locus">Dfer_4901</name>
</gene>
<protein>
    <submittedName>
        <fullName evidence="2">Uncharacterized protein</fullName>
    </submittedName>
</protein>
<dbReference type="STRING" id="471854.Dfer_4901"/>
<evidence type="ECO:0000256" key="1">
    <source>
        <dbReference type="SAM" id="SignalP"/>
    </source>
</evidence>
<dbReference type="AlphaFoldDB" id="C6W6P1"/>
<dbReference type="HOGENOM" id="CLU_2507363_0_0_10"/>
<sequence>MPFMKSQTIRITMAAVLFCTLQASVALPNAADSNTAADSARAATPAKIVPASQKPAVKKVIDTKKTQPVTQYQWFYLPKTKKDNC</sequence>
<reference evidence="2 3" key="1">
    <citation type="journal article" date="2009" name="Stand. Genomic Sci.">
        <title>Complete genome sequence of Dyadobacter fermentans type strain (NS114).</title>
        <authorList>
            <person name="Lang E."/>
            <person name="Lapidus A."/>
            <person name="Chertkov O."/>
            <person name="Brettin T."/>
            <person name="Detter J.C."/>
            <person name="Han C."/>
            <person name="Copeland A."/>
            <person name="Glavina Del Rio T."/>
            <person name="Nolan M."/>
            <person name="Chen F."/>
            <person name="Lucas S."/>
            <person name="Tice H."/>
            <person name="Cheng J.F."/>
            <person name="Land M."/>
            <person name="Hauser L."/>
            <person name="Chang Y.J."/>
            <person name="Jeffries C.D."/>
            <person name="Kopitz M."/>
            <person name="Bruce D."/>
            <person name="Goodwin L."/>
            <person name="Pitluck S."/>
            <person name="Ovchinnikova G."/>
            <person name="Pati A."/>
            <person name="Ivanova N."/>
            <person name="Mavrommatis K."/>
            <person name="Chen A."/>
            <person name="Palaniappan K."/>
            <person name="Chain P."/>
            <person name="Bristow J."/>
            <person name="Eisen J.A."/>
            <person name="Markowitz V."/>
            <person name="Hugenholtz P."/>
            <person name="Goker M."/>
            <person name="Rohde M."/>
            <person name="Kyrpides N.C."/>
            <person name="Klenk H.P."/>
        </authorList>
    </citation>
    <scope>NUCLEOTIDE SEQUENCE [LARGE SCALE GENOMIC DNA]</scope>
    <source>
        <strain evidence="3">ATCC 700827 / DSM 18053 / CIP 107007 / KCTC 52180 / NS114</strain>
    </source>
</reference>
<dbReference type="Proteomes" id="UP000002011">
    <property type="component" value="Chromosome"/>
</dbReference>
<keyword evidence="3" id="KW-1185">Reference proteome</keyword>
<organism evidence="2 3">
    <name type="scientific">Dyadobacter fermentans (strain ATCC 700827 / DSM 18053 / CIP 107007 / KCTC 52180 / NS114)</name>
    <dbReference type="NCBI Taxonomy" id="471854"/>
    <lineage>
        <taxon>Bacteria</taxon>
        <taxon>Pseudomonadati</taxon>
        <taxon>Bacteroidota</taxon>
        <taxon>Cytophagia</taxon>
        <taxon>Cytophagales</taxon>
        <taxon>Spirosomataceae</taxon>
        <taxon>Dyadobacter</taxon>
    </lineage>
</organism>
<name>C6W6P1_DYAFD</name>
<feature type="signal peptide" evidence="1">
    <location>
        <begin position="1"/>
        <end position="25"/>
    </location>
</feature>
<accession>C6W6P1</accession>
<proteinExistence type="predicted"/>
<dbReference type="KEGG" id="dfe:Dfer_4901"/>
<keyword evidence="1" id="KW-0732">Signal</keyword>
<dbReference type="EMBL" id="CP001619">
    <property type="protein sequence ID" value="ACT96102.1"/>
    <property type="molecule type" value="Genomic_DNA"/>
</dbReference>
<feature type="chain" id="PRO_5002972542" evidence="1">
    <location>
        <begin position="26"/>
        <end position="85"/>
    </location>
</feature>
<evidence type="ECO:0000313" key="3">
    <source>
        <dbReference type="Proteomes" id="UP000002011"/>
    </source>
</evidence>